<dbReference type="EMBL" id="AEYP01014303">
    <property type="status" value="NOT_ANNOTATED_CDS"/>
    <property type="molecule type" value="Genomic_DNA"/>
</dbReference>
<dbReference type="Ensembl" id="ENSMPUT00000000081.1">
    <property type="protein sequence ID" value="ENSMPUP00000000077.1"/>
    <property type="gene ID" value="ENSMPUG00000000081.1"/>
</dbReference>
<proteinExistence type="inferred from homology"/>
<sequence>MGTQGSGRKRLPNRERLTAEDDALNQIAREAEARLAAKRAARAEAREIRMKELERQQKEIYQVQKKYYGLDTKWGDIEQWMEDTERYSRRSRRNTSASDEDERMSVGSRGSLRSQPDLEYGGPYAWTNGYDGDVYGSQTLNRRSGRNSSYSGEGRFSTLSSPREDTLGFSCSDLGLPSAGLAPKPLSTQSGNRASVFNESSLLGGTRRGSACGSYAPSEHGGHLNSSSRASSRASSARASPVVEERPEKEFTEKGSRGLPSLSAATLASLGGTSSRRGSGDTSISVDTEASIREIKELNELKDQIQDVEGKYMQGLKEMKDSLAEVEEKYKKAMVSNAQLDNEKTNFLYQVDTLKDMLLELEEQLAESRRQYDEKNKEFEREKHAHSILQFQFAEVKEALKQREELLEEIRQLQQKQASYIREISDLQETIEWKDKKIGALERQKEFFDSIRSDRDDLREEVVMLKEELKKHGIVLNSEPVTNGETSDTLNNVGHQVPSKLTKEELNALKTAGDGTLDIRLKKLIDERECLLEQIKKLKGQLEERQKNGKLDNPHPGNDILENGTDIHVMDLQRDANRQISDLKFKLAKSEQEITALEQNVIRLESQVSRYKSAAENAEKIEDELKAEKRKLQREWDGILANLLRWEEASSSKVKRLEKMKANRSALLSQQ</sequence>
<dbReference type="EMBL" id="AEYP01014304">
    <property type="status" value="NOT_ANNOTATED_CDS"/>
    <property type="molecule type" value="Genomic_DNA"/>
</dbReference>
<dbReference type="GeneTree" id="ENSGT00530000063564"/>
<dbReference type="eggNOG" id="KOG2010">
    <property type="taxonomic scope" value="Eukaryota"/>
</dbReference>
<keyword evidence="2 3" id="KW-0175">Coiled coil</keyword>
<feature type="region of interest" description="Disordered" evidence="4">
    <location>
        <begin position="1"/>
        <end position="21"/>
    </location>
</feature>
<feature type="region of interest" description="Disordered" evidence="4">
    <location>
        <begin position="137"/>
        <end position="162"/>
    </location>
</feature>
<name>M3XLX7_MUSPF</name>
<feature type="coiled-coil region" evidence="3">
    <location>
        <begin position="291"/>
        <end position="468"/>
    </location>
</feature>
<dbReference type="GO" id="GO:0005886">
    <property type="term" value="C:plasma membrane"/>
    <property type="evidence" value="ECO:0007669"/>
    <property type="project" value="Ensembl"/>
</dbReference>
<protein>
    <submittedName>
        <fullName evidence="5">LRR binding FLII interacting protein 1</fullName>
    </submittedName>
</protein>
<feature type="region of interest" description="Disordered" evidence="4">
    <location>
        <begin position="208"/>
        <end position="258"/>
    </location>
</feature>
<evidence type="ECO:0000256" key="1">
    <source>
        <dbReference type="ARBA" id="ARBA00008275"/>
    </source>
</evidence>
<feature type="compositionally biased region" description="Low complexity" evidence="4">
    <location>
        <begin position="146"/>
        <end position="155"/>
    </location>
</feature>
<feature type="region of interest" description="Disordered" evidence="4">
    <location>
        <begin position="83"/>
        <end position="118"/>
    </location>
</feature>
<feature type="coiled-coil region" evidence="3">
    <location>
        <begin position="573"/>
        <end position="635"/>
    </location>
</feature>
<dbReference type="GO" id="GO:0042803">
    <property type="term" value="F:protein homodimerization activity"/>
    <property type="evidence" value="ECO:0007669"/>
    <property type="project" value="Ensembl"/>
</dbReference>
<evidence type="ECO:0000256" key="3">
    <source>
        <dbReference type="SAM" id="Coils"/>
    </source>
</evidence>
<dbReference type="GO" id="GO:0000978">
    <property type="term" value="F:RNA polymerase II cis-regulatory region sequence-specific DNA binding"/>
    <property type="evidence" value="ECO:0007669"/>
    <property type="project" value="Ensembl"/>
</dbReference>
<comment type="similarity">
    <text evidence="1">Belongs to the LRRFIP family.</text>
</comment>
<feature type="coiled-coil region" evidence="3">
    <location>
        <begin position="521"/>
        <end position="548"/>
    </location>
</feature>
<dbReference type="InterPro" id="IPR019139">
    <property type="entry name" value="LRRFIP1/2"/>
</dbReference>
<dbReference type="HOGENOM" id="CLU_018871_2_1_1"/>
<dbReference type="GO" id="GO:0001227">
    <property type="term" value="F:DNA-binding transcription repressor activity, RNA polymerase II-specific"/>
    <property type="evidence" value="ECO:0007669"/>
    <property type="project" value="Ensembl"/>
</dbReference>
<evidence type="ECO:0000256" key="2">
    <source>
        <dbReference type="ARBA" id="ARBA00023054"/>
    </source>
</evidence>
<dbReference type="Pfam" id="PF09738">
    <property type="entry name" value="LRRFIP"/>
    <property type="match status" value="3"/>
</dbReference>
<feature type="compositionally biased region" description="Basic and acidic residues" evidence="4">
    <location>
        <begin position="243"/>
        <end position="256"/>
    </location>
</feature>
<dbReference type="PANTHER" id="PTHR19212">
    <property type="entry name" value="LEUCINE RICH REPEAT IN FLII INTERACTING PROTEIN"/>
    <property type="match status" value="1"/>
</dbReference>
<dbReference type="AlphaFoldDB" id="M3XLX7"/>
<dbReference type="InParanoid" id="M3XLX7"/>
<dbReference type="PANTHER" id="PTHR19212:SF5">
    <property type="entry name" value="LEUCINE-RICH REPEAT FLIGHTLESS-INTERACTING PROTEIN 1"/>
    <property type="match status" value="1"/>
</dbReference>
<dbReference type="Gene3D" id="1.20.5.4090">
    <property type="match status" value="1"/>
</dbReference>
<dbReference type="OMA" id="PHAWTNG"/>
<evidence type="ECO:0000313" key="5">
    <source>
        <dbReference type="Ensembl" id="ENSMPUP00000000077.1"/>
    </source>
</evidence>
<accession>M3XLX7</accession>
<feature type="compositionally biased region" description="Low complexity" evidence="4">
    <location>
        <begin position="226"/>
        <end position="240"/>
    </location>
</feature>
<dbReference type="GO" id="GO:0005829">
    <property type="term" value="C:cytosol"/>
    <property type="evidence" value="ECO:0007669"/>
    <property type="project" value="Ensembl"/>
</dbReference>
<dbReference type="FunFam" id="1.20.5.4090:FF:000001">
    <property type="entry name" value="leucine-rich repeat flightless-interacting protein 2 isoform X1"/>
    <property type="match status" value="1"/>
</dbReference>
<gene>
    <name evidence="5" type="primary">LRRFIP1</name>
</gene>
<reference evidence="5" key="1">
    <citation type="submission" date="2024-06" db="UniProtKB">
        <authorList>
            <consortium name="Ensembl"/>
        </authorList>
    </citation>
    <scope>IDENTIFICATION</scope>
</reference>
<dbReference type="STRING" id="9669.ENSMPUP00000000077"/>
<evidence type="ECO:0000256" key="4">
    <source>
        <dbReference type="SAM" id="MobiDB-lite"/>
    </source>
</evidence>
<organism evidence="5">
    <name type="scientific">Mustela putorius furo</name>
    <name type="common">European domestic ferret</name>
    <name type="synonym">Mustela furo</name>
    <dbReference type="NCBI Taxonomy" id="9669"/>
    <lineage>
        <taxon>Eukaryota</taxon>
        <taxon>Metazoa</taxon>
        <taxon>Chordata</taxon>
        <taxon>Craniata</taxon>
        <taxon>Vertebrata</taxon>
        <taxon>Euteleostomi</taxon>
        <taxon>Mammalia</taxon>
        <taxon>Eutheria</taxon>
        <taxon>Laurasiatheria</taxon>
        <taxon>Carnivora</taxon>
        <taxon>Caniformia</taxon>
        <taxon>Musteloidea</taxon>
        <taxon>Mustelidae</taxon>
        <taxon>Mustelinae</taxon>
        <taxon>Mustela</taxon>
    </lineage>
</organism>